<evidence type="ECO:0000313" key="5">
    <source>
        <dbReference type="Proteomes" id="UP000283616"/>
    </source>
</evidence>
<dbReference type="EMBL" id="QROV01000028">
    <property type="protein sequence ID" value="RHL54511.1"/>
    <property type="molecule type" value="Genomic_DNA"/>
</dbReference>
<dbReference type="EMBL" id="QSJP01000033">
    <property type="protein sequence ID" value="RHD81282.1"/>
    <property type="molecule type" value="Genomic_DNA"/>
</dbReference>
<dbReference type="Proteomes" id="UP000284785">
    <property type="component" value="Unassembled WGS sequence"/>
</dbReference>
<organism evidence="1 8">
    <name type="scientific">Bacteroides thetaiotaomicron</name>
    <dbReference type="NCBI Taxonomy" id="818"/>
    <lineage>
        <taxon>Bacteria</taxon>
        <taxon>Pseudomonadati</taxon>
        <taxon>Bacteroidota</taxon>
        <taxon>Bacteroidia</taxon>
        <taxon>Bacteroidales</taxon>
        <taxon>Bacteroidaceae</taxon>
        <taxon>Bacteroides</taxon>
    </lineage>
</organism>
<protein>
    <submittedName>
        <fullName evidence="1">Uncharacterized protein</fullName>
    </submittedName>
</protein>
<evidence type="ECO:0000313" key="3">
    <source>
        <dbReference type="EMBL" id="RHD81282.1"/>
    </source>
</evidence>
<name>A0A139KMD2_BACT4</name>
<comment type="caution">
    <text evidence="1">The sequence shown here is derived from an EMBL/GenBank/DDBJ whole genome shotgun (WGS) entry which is preliminary data.</text>
</comment>
<dbReference type="EMBL" id="WCSY01000008">
    <property type="protein sequence ID" value="KAB4313736.1"/>
    <property type="molecule type" value="Genomic_DNA"/>
</dbReference>
<evidence type="ECO:0000313" key="8">
    <source>
        <dbReference type="Proteomes" id="UP000440614"/>
    </source>
</evidence>
<evidence type="ECO:0000313" key="1">
    <source>
        <dbReference type="EMBL" id="KAB4313736.1"/>
    </source>
</evidence>
<evidence type="ECO:0000313" key="2">
    <source>
        <dbReference type="EMBL" id="KAB4483449.1"/>
    </source>
</evidence>
<dbReference type="EMBL" id="WCRY01000007">
    <property type="protein sequence ID" value="KAB4483449.1"/>
    <property type="molecule type" value="Genomic_DNA"/>
</dbReference>
<evidence type="ECO:0000313" key="4">
    <source>
        <dbReference type="EMBL" id="RHL54511.1"/>
    </source>
</evidence>
<accession>A0A139KMD2</accession>
<evidence type="ECO:0000313" key="6">
    <source>
        <dbReference type="Proteomes" id="UP000284785"/>
    </source>
</evidence>
<sequence>MRSHRSTGVFPAYIKKIRYNFLLAEETRNRTPLNGMLRSDDKVTNSFRKITKEANKCLGKIRNKAIVTII</sequence>
<dbReference type="AlphaFoldDB" id="A0A139KMD2"/>
<dbReference type="Proteomes" id="UP000283616">
    <property type="component" value="Unassembled WGS sequence"/>
</dbReference>
<proteinExistence type="predicted"/>
<gene>
    <name evidence="4" type="ORF">DW011_20355</name>
    <name evidence="3" type="ORF">DW780_24780</name>
    <name evidence="2" type="ORF">GAN91_09630</name>
    <name evidence="1" type="ORF">GAO51_09070</name>
</gene>
<reference evidence="5 6" key="1">
    <citation type="submission" date="2018-08" db="EMBL/GenBank/DDBJ databases">
        <title>A genome reference for cultivated species of the human gut microbiota.</title>
        <authorList>
            <person name="Zou Y."/>
            <person name="Xue W."/>
            <person name="Luo G."/>
        </authorList>
    </citation>
    <scope>NUCLEOTIDE SEQUENCE [LARGE SCALE GENOMIC DNA]</scope>
    <source>
        <strain evidence="4 5">AF37-12</strain>
        <strain evidence="3 6">AM30-26</strain>
    </source>
</reference>
<dbReference type="Proteomes" id="UP000436858">
    <property type="component" value="Unassembled WGS sequence"/>
</dbReference>
<dbReference type="Proteomes" id="UP000440614">
    <property type="component" value="Unassembled WGS sequence"/>
</dbReference>
<evidence type="ECO:0000313" key="7">
    <source>
        <dbReference type="Proteomes" id="UP000436858"/>
    </source>
</evidence>
<reference evidence="7 8" key="2">
    <citation type="journal article" date="2019" name="Nat. Med.">
        <title>A library of human gut bacterial isolates paired with longitudinal multiomics data enables mechanistic microbiome research.</title>
        <authorList>
            <person name="Poyet M."/>
            <person name="Groussin M."/>
            <person name="Gibbons S.M."/>
            <person name="Avila-Pacheco J."/>
            <person name="Jiang X."/>
            <person name="Kearney S.M."/>
            <person name="Perrotta A.R."/>
            <person name="Berdy B."/>
            <person name="Zhao S."/>
            <person name="Lieberman T.D."/>
            <person name="Swanson P.K."/>
            <person name="Smith M."/>
            <person name="Roesemann S."/>
            <person name="Alexander J.E."/>
            <person name="Rich S.A."/>
            <person name="Livny J."/>
            <person name="Vlamakis H."/>
            <person name="Clish C."/>
            <person name="Bullock K."/>
            <person name="Deik A."/>
            <person name="Scott J."/>
            <person name="Pierce K.A."/>
            <person name="Xavier R.J."/>
            <person name="Alm E.J."/>
        </authorList>
    </citation>
    <scope>NUCLEOTIDE SEQUENCE [LARGE SCALE GENOMIC DNA]</scope>
    <source>
        <strain evidence="2 7">BIOML-A162</strain>
        <strain evidence="1 8">BIOML-A188</strain>
    </source>
</reference>